<reference evidence="2" key="1">
    <citation type="journal article" date="2018" name="Arch. Virol.">
        <title>Identification of rehmannia virus 1, a novel putative member of the genus Closterovirus, from Rehmannia glutinosa.</title>
        <authorList>
            <person name="Kwon S.J."/>
            <person name="Jin M."/>
            <person name="Cho I.S."/>
            <person name="Yoon J.Y."/>
            <person name="Choi G.S."/>
        </authorList>
    </citation>
    <scope>NUCLEOTIDE SEQUENCE [LARGE SCALE GENOMIC DNA]</scope>
    <source>
        <strain evidence="2">Rg</strain>
    </source>
</reference>
<dbReference type="KEGG" id="vg:41702729"/>
<keyword evidence="3" id="KW-1185">Reference proteome</keyword>
<name>A0A385HW52_9CLOS</name>
<keyword evidence="1" id="KW-0812">Transmembrane</keyword>
<feature type="transmembrane region" description="Helical" evidence="1">
    <location>
        <begin position="7"/>
        <end position="29"/>
    </location>
</feature>
<evidence type="ECO:0000313" key="2">
    <source>
        <dbReference type="EMBL" id="AXY55031.1"/>
    </source>
</evidence>
<sequence length="65" mass="7338">MDNTLRAYLYLLLGWVIICFCLTVSYLVFKFTRSCTSVYGDIVETSVVGSSRRFESANSVEVSRA</sequence>
<keyword evidence="1" id="KW-1133">Transmembrane helix</keyword>
<protein>
    <submittedName>
        <fullName evidence="2">p7</fullName>
    </submittedName>
</protein>
<proteinExistence type="predicted"/>
<accession>A0A385HW52</accession>
<keyword evidence="1" id="KW-0472">Membrane</keyword>
<dbReference type="EMBL" id="MH033657">
    <property type="protein sequence ID" value="AXY55031.1"/>
    <property type="molecule type" value="Genomic_RNA"/>
</dbReference>
<dbReference type="Proteomes" id="UP000290229">
    <property type="component" value="Segment"/>
</dbReference>
<dbReference type="GeneID" id="41702729"/>
<reference evidence="2" key="2">
    <citation type="submission" date="2018-03" db="EMBL/GenBank/DDBJ databases">
        <authorList>
            <person name="Keele B.F."/>
        </authorList>
    </citation>
    <scope>NUCLEOTIDE SEQUENCE</scope>
    <source>
        <strain evidence="2">Rg</strain>
    </source>
</reference>
<organism evidence="2">
    <name type="scientific">Rehmannia virus 1</name>
    <dbReference type="NCBI Taxonomy" id="2316740"/>
    <lineage>
        <taxon>Viruses</taxon>
        <taxon>Riboviria</taxon>
        <taxon>Orthornavirae</taxon>
        <taxon>Kitrinoviricota</taxon>
        <taxon>Alsuviricetes</taxon>
        <taxon>Martellivirales</taxon>
        <taxon>Closteroviridae</taxon>
        <taxon>Closterovirus</taxon>
        <taxon>Closterovirus rehmanniae</taxon>
    </lineage>
</organism>
<dbReference type="RefSeq" id="YP_009552005.1">
    <property type="nucleotide sequence ID" value="NC_040572.1"/>
</dbReference>
<gene>
    <name evidence="2" type="primary">ORF2</name>
</gene>
<evidence type="ECO:0000256" key="1">
    <source>
        <dbReference type="SAM" id="Phobius"/>
    </source>
</evidence>
<evidence type="ECO:0000313" key="3">
    <source>
        <dbReference type="Proteomes" id="UP000290229"/>
    </source>
</evidence>